<dbReference type="Proteomes" id="UP001589718">
    <property type="component" value="Unassembled WGS sequence"/>
</dbReference>
<dbReference type="EMBL" id="JBHMCR010000009">
    <property type="protein sequence ID" value="MFB9521540.1"/>
    <property type="molecule type" value="Genomic_DNA"/>
</dbReference>
<feature type="domain" description="STAS" evidence="3">
    <location>
        <begin position="8"/>
        <end position="114"/>
    </location>
</feature>
<dbReference type="Gene3D" id="3.30.750.24">
    <property type="entry name" value="STAS domain"/>
    <property type="match status" value="1"/>
</dbReference>
<dbReference type="PANTHER" id="PTHR33495:SF2">
    <property type="entry name" value="ANTI-SIGMA FACTOR ANTAGONIST TM_1081-RELATED"/>
    <property type="match status" value="1"/>
</dbReference>
<evidence type="ECO:0000313" key="5">
    <source>
        <dbReference type="Proteomes" id="UP001589718"/>
    </source>
</evidence>
<dbReference type="RefSeq" id="WP_345228329.1">
    <property type="nucleotide sequence ID" value="NZ_BAAAXE010000015.1"/>
</dbReference>
<gene>
    <name evidence="4" type="ORF">ACFFTU_16470</name>
</gene>
<comment type="caution">
    <text evidence="4">The sequence shown here is derived from an EMBL/GenBank/DDBJ whole genome shotgun (WGS) entry which is preliminary data.</text>
</comment>
<dbReference type="NCBIfam" id="TIGR00377">
    <property type="entry name" value="ant_ant_sig"/>
    <property type="match status" value="1"/>
</dbReference>
<keyword evidence="5" id="KW-1185">Reference proteome</keyword>
<evidence type="ECO:0000256" key="2">
    <source>
        <dbReference type="RuleBase" id="RU003749"/>
    </source>
</evidence>
<comment type="similarity">
    <text evidence="1 2">Belongs to the anti-sigma-factor antagonist family.</text>
</comment>
<organism evidence="4 5">
    <name type="scientific">Streptomyces cremeus</name>
    <dbReference type="NCBI Taxonomy" id="66881"/>
    <lineage>
        <taxon>Bacteria</taxon>
        <taxon>Bacillati</taxon>
        <taxon>Actinomycetota</taxon>
        <taxon>Actinomycetes</taxon>
        <taxon>Kitasatosporales</taxon>
        <taxon>Streptomycetaceae</taxon>
        <taxon>Streptomyces</taxon>
    </lineage>
</organism>
<dbReference type="CDD" id="cd07043">
    <property type="entry name" value="STAS_anti-anti-sigma_factors"/>
    <property type="match status" value="1"/>
</dbReference>
<evidence type="ECO:0000256" key="1">
    <source>
        <dbReference type="ARBA" id="ARBA00009013"/>
    </source>
</evidence>
<dbReference type="InterPro" id="IPR036513">
    <property type="entry name" value="STAS_dom_sf"/>
</dbReference>
<dbReference type="PANTHER" id="PTHR33495">
    <property type="entry name" value="ANTI-SIGMA FACTOR ANTAGONIST TM_1081-RELATED-RELATED"/>
    <property type="match status" value="1"/>
</dbReference>
<name>A0ABV5PEA8_STRCM</name>
<dbReference type="SUPFAM" id="SSF52091">
    <property type="entry name" value="SpoIIaa-like"/>
    <property type="match status" value="1"/>
</dbReference>
<evidence type="ECO:0000313" key="4">
    <source>
        <dbReference type="EMBL" id="MFB9521540.1"/>
    </source>
</evidence>
<sequence>MPESFVEQAVEVRRAGDALVLALRGELDLYAGLRVGPLTDRALRGHPRRVVVDLTRVTFLDCGGLSLLLRMRGQVTRRGGEFAVHCPEPRLLRILRYVRLDEPLRTVAELPSSG</sequence>
<reference evidence="4 5" key="1">
    <citation type="submission" date="2024-09" db="EMBL/GenBank/DDBJ databases">
        <authorList>
            <person name="Sun Q."/>
            <person name="Mori K."/>
        </authorList>
    </citation>
    <scope>NUCLEOTIDE SEQUENCE [LARGE SCALE GENOMIC DNA]</scope>
    <source>
        <strain evidence="4 5">JCM 4362</strain>
    </source>
</reference>
<dbReference type="InterPro" id="IPR003658">
    <property type="entry name" value="Anti-sigma_ant"/>
</dbReference>
<proteinExistence type="inferred from homology"/>
<evidence type="ECO:0000259" key="3">
    <source>
        <dbReference type="PROSITE" id="PS50801"/>
    </source>
</evidence>
<dbReference type="PROSITE" id="PS50801">
    <property type="entry name" value="STAS"/>
    <property type="match status" value="1"/>
</dbReference>
<dbReference type="InterPro" id="IPR002645">
    <property type="entry name" value="STAS_dom"/>
</dbReference>
<dbReference type="Pfam" id="PF01740">
    <property type="entry name" value="STAS"/>
    <property type="match status" value="1"/>
</dbReference>
<protein>
    <recommendedName>
        <fullName evidence="2">Anti-sigma factor antagonist</fullName>
    </recommendedName>
</protein>
<accession>A0ABV5PEA8</accession>